<accession>A0A427A7N3</accession>
<name>A0A427A7N3_ENSVE</name>
<comment type="caution">
    <text evidence="2">The sequence shown here is derived from an EMBL/GenBank/DDBJ whole genome shotgun (WGS) entry which is preliminary data.</text>
</comment>
<dbReference type="AlphaFoldDB" id="A0A427A7N3"/>
<dbReference type="EMBL" id="AMZH03003459">
    <property type="protein sequence ID" value="RRT72250.1"/>
    <property type="molecule type" value="Genomic_DNA"/>
</dbReference>
<protein>
    <submittedName>
        <fullName evidence="2">Uncharacterized protein</fullName>
    </submittedName>
</protein>
<proteinExistence type="predicted"/>
<evidence type="ECO:0000256" key="1">
    <source>
        <dbReference type="SAM" id="MobiDB-lite"/>
    </source>
</evidence>
<sequence length="142" mass="15683">MRRKRTHVASSLSKETYRRPSFTGKTKTGYCDLFASREDVGAGGTKCQSRDFSTSEGYLRTMATQLPLHVSSFDWRARRVPPSGPIRERRGVRGGVTVLGLEKGQEYGSCMYVDFSDGCCFGMDLADDEICGFQRSCVGVVG</sequence>
<evidence type="ECO:0000313" key="3">
    <source>
        <dbReference type="Proteomes" id="UP000287651"/>
    </source>
</evidence>
<dbReference type="Proteomes" id="UP000287651">
    <property type="component" value="Unassembled WGS sequence"/>
</dbReference>
<reference evidence="2 3" key="1">
    <citation type="journal article" date="2014" name="Agronomy (Basel)">
        <title>A Draft Genome Sequence for Ensete ventricosum, the Drought-Tolerant Tree Against Hunger.</title>
        <authorList>
            <person name="Harrison J."/>
            <person name="Moore K.A."/>
            <person name="Paszkiewicz K."/>
            <person name="Jones T."/>
            <person name="Grant M."/>
            <person name="Ambacheew D."/>
            <person name="Muzemil S."/>
            <person name="Studholme D.J."/>
        </authorList>
    </citation>
    <scope>NUCLEOTIDE SEQUENCE [LARGE SCALE GENOMIC DNA]</scope>
</reference>
<evidence type="ECO:0000313" key="2">
    <source>
        <dbReference type="EMBL" id="RRT72250.1"/>
    </source>
</evidence>
<gene>
    <name evidence="2" type="ORF">B296_00034204</name>
</gene>
<organism evidence="2 3">
    <name type="scientific">Ensete ventricosum</name>
    <name type="common">Abyssinian banana</name>
    <name type="synonym">Musa ensete</name>
    <dbReference type="NCBI Taxonomy" id="4639"/>
    <lineage>
        <taxon>Eukaryota</taxon>
        <taxon>Viridiplantae</taxon>
        <taxon>Streptophyta</taxon>
        <taxon>Embryophyta</taxon>
        <taxon>Tracheophyta</taxon>
        <taxon>Spermatophyta</taxon>
        <taxon>Magnoliopsida</taxon>
        <taxon>Liliopsida</taxon>
        <taxon>Zingiberales</taxon>
        <taxon>Musaceae</taxon>
        <taxon>Ensete</taxon>
    </lineage>
</organism>
<feature type="region of interest" description="Disordered" evidence="1">
    <location>
        <begin position="1"/>
        <end position="20"/>
    </location>
</feature>